<name>M1CV53_SOLTU</name>
<accession>M1CV53</accession>
<dbReference type="AlphaFoldDB" id="M1CV53"/>
<dbReference type="Gramene" id="PGSC0003DMT400075416">
    <property type="protein sequence ID" value="PGSC0003DMT400075416"/>
    <property type="gene ID" value="PGSC0003DMG400029333"/>
</dbReference>
<dbReference type="OrthoDB" id="778084at2759"/>
<dbReference type="OMA" id="KFGSERC"/>
<sequence>MSRCFQYPPPGYSPNTTSNYALIESIKLQRYEERVKLERKKEKRRKKKERFRKKEKKAKQVSTSSCFQTGDLISRGDNRESKTKYLQKDIEDEIVERLENSSLSEEHSQPVCSQDPNYSSDGTQNNNKRKRSTSSSNGIHDHGPNVRIRMSSHNHGQCDISIKEDCFKESANYEVERASPLSKTNQQLSPFMSEDKTTTVSCSKLRENDLELEFKNLIINCVPPSPRYYEFDDQDWLFRRKHEQMRVKEKGEVSNDMPCGTSALLPRAQYLDDAELYAFPFTVPF</sequence>
<reference evidence="2" key="2">
    <citation type="submission" date="2015-06" db="UniProtKB">
        <authorList>
            <consortium name="EnsemblPlants"/>
        </authorList>
    </citation>
    <scope>IDENTIFICATION</scope>
    <source>
        <strain evidence="2">DM1-3 516 R44</strain>
    </source>
</reference>
<protein>
    <submittedName>
        <fullName evidence="2">Uncharacterized protein</fullName>
    </submittedName>
</protein>
<evidence type="ECO:0000313" key="2">
    <source>
        <dbReference type="EnsemblPlants" id="PGSC0003DMT400075416"/>
    </source>
</evidence>
<dbReference type="HOGENOM" id="CLU_054295_0_0_1"/>
<feature type="compositionally biased region" description="Basic residues" evidence="1">
    <location>
        <begin position="41"/>
        <end position="59"/>
    </location>
</feature>
<evidence type="ECO:0000313" key="3">
    <source>
        <dbReference type="Proteomes" id="UP000011115"/>
    </source>
</evidence>
<dbReference type="SMR" id="M1CV53"/>
<proteinExistence type="predicted"/>
<feature type="compositionally biased region" description="Basic and acidic residues" evidence="1">
    <location>
        <begin position="74"/>
        <end position="85"/>
    </location>
</feature>
<evidence type="ECO:0000256" key="1">
    <source>
        <dbReference type="SAM" id="MobiDB-lite"/>
    </source>
</evidence>
<dbReference type="PaxDb" id="4113-PGSC0003DMT400075416"/>
<dbReference type="RefSeq" id="XP_006342564.1">
    <property type="nucleotide sequence ID" value="XM_006342502.2"/>
</dbReference>
<dbReference type="GeneID" id="102587124"/>
<dbReference type="PANTHER" id="PTHR34660">
    <property type="entry name" value="MYB-LIKE PROTEIN X"/>
    <property type="match status" value="1"/>
</dbReference>
<dbReference type="Proteomes" id="UP000011115">
    <property type="component" value="Unassembled WGS sequence"/>
</dbReference>
<feature type="region of interest" description="Disordered" evidence="1">
    <location>
        <begin position="38"/>
        <end position="85"/>
    </location>
</feature>
<dbReference type="EnsemblPlants" id="PGSC0003DMT400075416">
    <property type="protein sequence ID" value="PGSC0003DMT400075416"/>
    <property type="gene ID" value="PGSC0003DMG400029333"/>
</dbReference>
<reference evidence="3" key="1">
    <citation type="journal article" date="2011" name="Nature">
        <title>Genome sequence and analysis of the tuber crop potato.</title>
        <authorList>
            <consortium name="The Potato Genome Sequencing Consortium"/>
        </authorList>
    </citation>
    <scope>NUCLEOTIDE SEQUENCE [LARGE SCALE GENOMIC DNA]</scope>
    <source>
        <strain evidence="3">cv. DM1-3 516 R44</strain>
    </source>
</reference>
<dbReference type="STRING" id="4113.M1CV53"/>
<dbReference type="InParanoid" id="M1CV53"/>
<gene>
    <name evidence="2" type="primary">LOC102587124</name>
</gene>
<feature type="region of interest" description="Disordered" evidence="1">
    <location>
        <begin position="100"/>
        <end position="153"/>
    </location>
</feature>
<feature type="compositionally biased region" description="Polar residues" evidence="1">
    <location>
        <begin position="110"/>
        <end position="124"/>
    </location>
</feature>
<dbReference type="KEGG" id="sot:102587124"/>
<organism evidence="2 3">
    <name type="scientific">Solanum tuberosum</name>
    <name type="common">Potato</name>
    <dbReference type="NCBI Taxonomy" id="4113"/>
    <lineage>
        <taxon>Eukaryota</taxon>
        <taxon>Viridiplantae</taxon>
        <taxon>Streptophyta</taxon>
        <taxon>Embryophyta</taxon>
        <taxon>Tracheophyta</taxon>
        <taxon>Spermatophyta</taxon>
        <taxon>Magnoliopsida</taxon>
        <taxon>eudicotyledons</taxon>
        <taxon>Gunneridae</taxon>
        <taxon>Pentapetalae</taxon>
        <taxon>asterids</taxon>
        <taxon>lamiids</taxon>
        <taxon>Solanales</taxon>
        <taxon>Solanaceae</taxon>
        <taxon>Solanoideae</taxon>
        <taxon>Solaneae</taxon>
        <taxon>Solanum</taxon>
    </lineage>
</organism>
<dbReference type="FunCoup" id="M1CV53">
    <property type="interactions" value="380"/>
</dbReference>
<keyword evidence="3" id="KW-1185">Reference proteome</keyword>
<dbReference type="eggNOG" id="ENOG502S556">
    <property type="taxonomic scope" value="Eukaryota"/>
</dbReference>
<dbReference type="PANTHER" id="PTHR34660:SF14">
    <property type="match status" value="1"/>
</dbReference>